<name>A0A7V6P899_9HYPH</name>
<keyword evidence="1" id="KW-0472">Membrane</keyword>
<dbReference type="EMBL" id="DUMN01000049">
    <property type="protein sequence ID" value="HHV66299.1"/>
    <property type="molecule type" value="Genomic_DNA"/>
</dbReference>
<accession>A0A7V6P899</accession>
<feature type="transmembrane region" description="Helical" evidence="1">
    <location>
        <begin position="39"/>
        <end position="63"/>
    </location>
</feature>
<keyword evidence="1" id="KW-0812">Transmembrane</keyword>
<protein>
    <submittedName>
        <fullName evidence="2">Uncharacterized protein</fullName>
    </submittedName>
</protein>
<evidence type="ECO:0000256" key="1">
    <source>
        <dbReference type="SAM" id="Phobius"/>
    </source>
</evidence>
<dbReference type="Proteomes" id="UP000551563">
    <property type="component" value="Unassembled WGS sequence"/>
</dbReference>
<sequence>MKDRILSGIFSLSGASLAIAAAGFLSAIVTMFVDVSDKVPIRLLLFTVFVFTCIVLVLLKVIFDLTTEKQPASPFEHPIKFISDEKLFIIRRNENFLNNIIVGCYSHQDDVDRLAYIAVVHLVQDKVIQIKIHSDLGLLASMPSTNAELQTLIIRPVVPVTALQQYTNPEN</sequence>
<keyword evidence="1" id="KW-1133">Transmembrane helix</keyword>
<evidence type="ECO:0000313" key="2">
    <source>
        <dbReference type="EMBL" id="HHV66299.1"/>
    </source>
</evidence>
<proteinExistence type="predicted"/>
<feature type="transmembrane region" description="Helical" evidence="1">
    <location>
        <begin position="12"/>
        <end position="33"/>
    </location>
</feature>
<dbReference type="AlphaFoldDB" id="A0A7V6P899"/>
<comment type="caution">
    <text evidence="2">The sequence shown here is derived from an EMBL/GenBank/DDBJ whole genome shotgun (WGS) entry which is preliminary data.</text>
</comment>
<reference evidence="2 3" key="1">
    <citation type="journal article" date="2020" name="Biotechnol. Biofuels">
        <title>New insights from the biogas microbiome by comprehensive genome-resolved metagenomics of nearly 1600 species originating from multiple anaerobic digesters.</title>
        <authorList>
            <person name="Campanaro S."/>
            <person name="Treu L."/>
            <person name="Rodriguez-R L.M."/>
            <person name="Kovalovszki A."/>
            <person name="Ziels R.M."/>
            <person name="Maus I."/>
            <person name="Zhu X."/>
            <person name="Kougias P.G."/>
            <person name="Basile A."/>
            <person name="Luo G."/>
            <person name="Schluter A."/>
            <person name="Konstantinidis K.T."/>
            <person name="Angelidaki I."/>
        </authorList>
    </citation>
    <scope>NUCLEOTIDE SEQUENCE [LARGE SCALE GENOMIC DNA]</scope>
    <source>
        <strain evidence="2">AS04akNAM_66</strain>
    </source>
</reference>
<organism evidence="2 3">
    <name type="scientific">Brucella intermedia</name>
    <dbReference type="NCBI Taxonomy" id="94625"/>
    <lineage>
        <taxon>Bacteria</taxon>
        <taxon>Pseudomonadati</taxon>
        <taxon>Pseudomonadota</taxon>
        <taxon>Alphaproteobacteria</taxon>
        <taxon>Hyphomicrobiales</taxon>
        <taxon>Brucellaceae</taxon>
        <taxon>Brucella/Ochrobactrum group</taxon>
        <taxon>Brucella</taxon>
    </lineage>
</organism>
<evidence type="ECO:0000313" key="3">
    <source>
        <dbReference type="Proteomes" id="UP000551563"/>
    </source>
</evidence>
<gene>
    <name evidence="2" type="ORF">GXX48_01430</name>
</gene>